<reference evidence="7" key="1">
    <citation type="submission" date="1999-06" db="EMBL/GenBank/DDBJ databases">
        <title>Sequencing of the Carbofuran Hydrolase Gene and Characterization of the Start Codons.</title>
        <authorList>
            <person name="Hauschild J.E."/>
            <person name="Dumitrescu A."/>
            <person name="Karns J.S."/>
            <person name="Tomasek P.H."/>
        </authorList>
    </citation>
    <scope>NUCLEOTIDE SEQUENCE</scope>
    <source>
        <strain evidence="7">WM111</strain>
        <plasmid evidence="7">pDL11</plasmid>
    </source>
</reference>
<dbReference type="PANTHER" id="PTHR23131">
    <property type="entry name" value="ENDORIBONUCLEASE LACTB2"/>
    <property type="match status" value="1"/>
</dbReference>
<evidence type="ECO:0000259" key="6">
    <source>
        <dbReference type="SMART" id="SM00849"/>
    </source>
</evidence>
<evidence type="ECO:0000256" key="3">
    <source>
        <dbReference type="ARBA" id="ARBA00022801"/>
    </source>
</evidence>
<dbReference type="GO" id="GO:0017001">
    <property type="term" value="P:antibiotic catabolic process"/>
    <property type="evidence" value="ECO:0007669"/>
    <property type="project" value="InterPro"/>
</dbReference>
<geneLocation type="plasmid" evidence="7">
    <name>pDL11</name>
</geneLocation>
<evidence type="ECO:0000256" key="2">
    <source>
        <dbReference type="ARBA" id="ARBA00022723"/>
    </source>
</evidence>
<dbReference type="InterPro" id="IPR001018">
    <property type="entry name" value="Beta-lactamase_class-B_CS"/>
</dbReference>
<evidence type="ECO:0000256" key="5">
    <source>
        <dbReference type="SAM" id="MobiDB-lite"/>
    </source>
</evidence>
<feature type="domain" description="Metallo-beta-lactamase" evidence="6">
    <location>
        <begin position="48"/>
        <end position="242"/>
    </location>
</feature>
<dbReference type="Gene3D" id="3.60.15.10">
    <property type="entry name" value="Ribonuclease Z/Hydroxyacylglutathione hydrolase-like"/>
    <property type="match status" value="2"/>
</dbReference>
<keyword evidence="2" id="KW-0479">Metal-binding</keyword>
<evidence type="ECO:0000256" key="4">
    <source>
        <dbReference type="ARBA" id="ARBA00022833"/>
    </source>
</evidence>
<feature type="domain" description="Metallo-beta-lactamase" evidence="6">
    <location>
        <begin position="304"/>
        <end position="516"/>
    </location>
</feature>
<dbReference type="AlphaFoldDB" id="Q9KJV0"/>
<keyword evidence="7" id="KW-0614">Plasmid</keyword>
<name>Q9KJV0_9BURK</name>
<comment type="cofactor">
    <cofactor evidence="1">
        <name>Zn(2+)</name>
        <dbReference type="ChEBI" id="CHEBI:29105"/>
    </cofactor>
</comment>
<feature type="region of interest" description="Disordered" evidence="5">
    <location>
        <begin position="1"/>
        <end position="23"/>
    </location>
</feature>
<dbReference type="GO" id="GO:0008270">
    <property type="term" value="F:zinc ion binding"/>
    <property type="evidence" value="ECO:0007669"/>
    <property type="project" value="InterPro"/>
</dbReference>
<dbReference type="Pfam" id="PF00753">
    <property type="entry name" value="Lactamase_B"/>
    <property type="match status" value="2"/>
</dbReference>
<keyword evidence="4" id="KW-0862">Zinc</keyword>
<protein>
    <submittedName>
        <fullName evidence="7">Carbofuran hydrolase</fullName>
    </submittedName>
</protein>
<dbReference type="InterPro" id="IPR050662">
    <property type="entry name" value="Sec-metab_biosynth-thioest"/>
</dbReference>
<organism evidence="7">
    <name type="scientific">Achromobacter sp. WM111</name>
    <dbReference type="NCBI Taxonomy" id="104199"/>
    <lineage>
        <taxon>Bacteria</taxon>
        <taxon>Pseudomonadati</taxon>
        <taxon>Pseudomonadota</taxon>
        <taxon>Betaproteobacteria</taxon>
        <taxon>Burkholderiales</taxon>
        <taxon>Alcaligenaceae</taxon>
        <taxon>Achromobacter</taxon>
    </lineage>
</organism>
<sequence>MALNRIKNSNPSTLPPETPGEGPFMHEHQADILKWIRLADDVYRFRDSCNVYALIGDSGSVIIDAGTGAWLDHVEQLPKEPAALLCTHFFRDHAEGAAYAARAGLKIYVPEAELDIFVDPHMHHLQRETICSFDSVYWHHFAPIEPVAIAGVLKDHEILELAGLKLEVVPLPGATIGQIGVAFLSSELGSVLCSAETIHSEGRIPRIAPLQQVYVDLDGIAMVYGSVRALSLRKVDVLLPSLGEPILAGVDRCLSMLSANLRKAAGRRMNGGETVPLAFLLDAIDDTALVRISEHVYRTKSTKATTAFLVSQSGKVLSIDYGAPHHMLNYSILGRRSTRRGMLHSLDELEAITGRRGIDVVLTTHFHDDHVGGINLLKRVFGTKVWASKAYSEILEKPGDRLLPAAWPFPIAVDRVLEHDEVFRWEEFEFRMGPEIGGGHTHHQAVCSFVADGLTYAAVGDQYLSRKLWNPQPDHDWQDDEWDDVFCYRSGQTATGYRLSENWLIDLRPDVILNGHQPAIMTNDLVFQRVTEMSARFENLHRSLMPLDENDEHFGLDSTGAWIEPYRLHRLEPGQTCVRIRVRNPLPRAATLELRMSGAAVLVDKAVAVTCVGHEEAVFEATVLLPRTCRREPAALSMWAQGRPFGQVSEVLVTVGHARW</sequence>
<dbReference type="PROSITE" id="PS00743">
    <property type="entry name" value="BETA_LACTAMASE_B_1"/>
    <property type="match status" value="1"/>
</dbReference>
<keyword evidence="3 7" id="KW-0378">Hydrolase</keyword>
<dbReference type="EMBL" id="AF160188">
    <property type="protein sequence ID" value="AAF80385.1"/>
    <property type="molecule type" value="Genomic_DNA"/>
</dbReference>
<feature type="compositionally biased region" description="Polar residues" evidence="5">
    <location>
        <begin position="1"/>
        <end position="12"/>
    </location>
</feature>
<gene>
    <name evidence="7" type="primary">mcd</name>
</gene>
<dbReference type="InterPro" id="IPR036866">
    <property type="entry name" value="RibonucZ/Hydroxyglut_hydro"/>
</dbReference>
<dbReference type="SMART" id="SM00849">
    <property type="entry name" value="Lactamase_B"/>
    <property type="match status" value="2"/>
</dbReference>
<dbReference type="CDD" id="cd06262">
    <property type="entry name" value="metallo-hydrolase-like_MBL-fold"/>
    <property type="match status" value="2"/>
</dbReference>
<evidence type="ECO:0000256" key="1">
    <source>
        <dbReference type="ARBA" id="ARBA00001947"/>
    </source>
</evidence>
<evidence type="ECO:0000313" key="7">
    <source>
        <dbReference type="EMBL" id="AAF80385.1"/>
    </source>
</evidence>
<dbReference type="PANTHER" id="PTHR23131:SF0">
    <property type="entry name" value="ENDORIBONUCLEASE LACTB2"/>
    <property type="match status" value="1"/>
</dbReference>
<dbReference type="InterPro" id="IPR001279">
    <property type="entry name" value="Metallo-B-lactamas"/>
</dbReference>
<proteinExistence type="predicted"/>
<dbReference type="GO" id="GO:0008800">
    <property type="term" value="F:beta-lactamase activity"/>
    <property type="evidence" value="ECO:0007669"/>
    <property type="project" value="InterPro"/>
</dbReference>
<dbReference type="BioCyc" id="MetaCyc:MONOMER-21732"/>
<accession>Q9KJV0</accession>
<dbReference type="SUPFAM" id="SSF56281">
    <property type="entry name" value="Metallo-hydrolase/oxidoreductase"/>
    <property type="match status" value="2"/>
</dbReference>